<evidence type="ECO:0000313" key="4">
    <source>
        <dbReference type="Proteomes" id="UP000267430"/>
    </source>
</evidence>
<keyword evidence="3" id="KW-0946">Virion</keyword>
<dbReference type="InterPro" id="IPR011428">
    <property type="entry name" value="Spore_coat_X/V"/>
</dbReference>
<dbReference type="AlphaFoldDB" id="A0A3S0W8R7"/>
<evidence type="ECO:0000259" key="2">
    <source>
        <dbReference type="Pfam" id="PF07552"/>
    </source>
</evidence>
<dbReference type="Pfam" id="PF07552">
    <property type="entry name" value="Coat_X"/>
    <property type="match status" value="2"/>
</dbReference>
<gene>
    <name evidence="3" type="ORF">ELQ35_07020</name>
</gene>
<dbReference type="EMBL" id="RYZZ01000007">
    <property type="protein sequence ID" value="RUQ30097.1"/>
    <property type="molecule type" value="Genomic_DNA"/>
</dbReference>
<feature type="compositionally biased region" description="Polar residues" evidence="1">
    <location>
        <begin position="1"/>
        <end position="11"/>
    </location>
</feature>
<sequence>MNQDVYRSNFDQQERKWSALDASSNHPMSAYCGDEDNDVEQEAEQKNSEYQLSEELIYIKDSCDVEIDSTDVKAALSLQAALQAAIVVVISISIADGDRAERITQELMQSSRITQITRQKTIVENSRNIDIRTTDAQVATNIQLLLQLLLALIVELDIL</sequence>
<dbReference type="OrthoDB" id="2680713at2"/>
<reference evidence="3 4" key="1">
    <citation type="submission" date="2018-12" db="EMBL/GenBank/DDBJ databases">
        <title>Bacillus chawlae sp. nov., Bacillus glennii sp. nov., and Bacillus saganii sp. nov. Isolated from the Vehicle Assembly Building at Kennedy Space Center where the Viking Spacecraft were Assembled.</title>
        <authorList>
            <person name="Seuylemezian A."/>
            <person name="Vaishampayan P."/>
        </authorList>
    </citation>
    <scope>NUCLEOTIDE SEQUENCE [LARGE SCALE GENOMIC DNA]</scope>
    <source>
        <strain evidence="3 4">L5</strain>
    </source>
</reference>
<feature type="domain" description="Spore coat protein X/V" evidence="2">
    <location>
        <begin position="38"/>
        <end position="94"/>
    </location>
</feature>
<feature type="region of interest" description="Disordered" evidence="1">
    <location>
        <begin position="1"/>
        <end position="47"/>
    </location>
</feature>
<keyword evidence="3" id="KW-0167">Capsid protein</keyword>
<feature type="compositionally biased region" description="Acidic residues" evidence="1">
    <location>
        <begin position="33"/>
        <end position="42"/>
    </location>
</feature>
<dbReference type="Proteomes" id="UP000267430">
    <property type="component" value="Unassembled WGS sequence"/>
</dbReference>
<keyword evidence="4" id="KW-1185">Reference proteome</keyword>
<proteinExistence type="predicted"/>
<feature type="domain" description="Spore coat protein X/V" evidence="2">
    <location>
        <begin position="101"/>
        <end position="158"/>
    </location>
</feature>
<evidence type="ECO:0000256" key="1">
    <source>
        <dbReference type="SAM" id="MobiDB-lite"/>
    </source>
</evidence>
<accession>A0A3S0W8R7</accession>
<protein>
    <submittedName>
        <fullName evidence="3">Spore coat protein</fullName>
    </submittedName>
</protein>
<name>A0A3S0W8R7_9BACI</name>
<dbReference type="GO" id="GO:0030435">
    <property type="term" value="P:sporulation resulting in formation of a cellular spore"/>
    <property type="evidence" value="ECO:0007669"/>
    <property type="project" value="InterPro"/>
</dbReference>
<organism evidence="3 4">
    <name type="scientific">Peribacillus cavernae</name>
    <dbReference type="NCBI Taxonomy" id="1674310"/>
    <lineage>
        <taxon>Bacteria</taxon>
        <taxon>Bacillati</taxon>
        <taxon>Bacillota</taxon>
        <taxon>Bacilli</taxon>
        <taxon>Bacillales</taxon>
        <taxon>Bacillaceae</taxon>
        <taxon>Peribacillus</taxon>
    </lineage>
</organism>
<comment type="caution">
    <text evidence="3">The sequence shown here is derived from an EMBL/GenBank/DDBJ whole genome shotgun (WGS) entry which is preliminary data.</text>
</comment>
<evidence type="ECO:0000313" key="3">
    <source>
        <dbReference type="EMBL" id="RUQ30097.1"/>
    </source>
</evidence>
<dbReference type="RefSeq" id="WP_126864119.1">
    <property type="nucleotide sequence ID" value="NZ_JAUSTX010000001.1"/>
</dbReference>
<dbReference type="GO" id="GO:0031160">
    <property type="term" value="C:spore wall"/>
    <property type="evidence" value="ECO:0007669"/>
    <property type="project" value="InterPro"/>
</dbReference>